<dbReference type="SUPFAM" id="SSF52540">
    <property type="entry name" value="P-loop containing nucleoside triphosphate hydrolases"/>
    <property type="match status" value="1"/>
</dbReference>
<evidence type="ECO:0000313" key="8">
    <source>
        <dbReference type="EMBL" id="GFE84600.1"/>
    </source>
</evidence>
<protein>
    <submittedName>
        <fullName evidence="8">Nuclease</fullName>
    </submittedName>
</protein>
<dbReference type="Pfam" id="PF13604">
    <property type="entry name" value="AAA_30"/>
    <property type="match status" value="1"/>
</dbReference>
<keyword evidence="3" id="KW-0347">Helicase</keyword>
<dbReference type="GO" id="GO:0016787">
    <property type="term" value="F:hydrolase activity"/>
    <property type="evidence" value="ECO:0007669"/>
    <property type="project" value="UniProtKB-KW"/>
</dbReference>
<dbReference type="EMBL" id="BLJN01000009">
    <property type="protein sequence ID" value="GFE84600.1"/>
    <property type="molecule type" value="Genomic_DNA"/>
</dbReference>
<dbReference type="NCBIfam" id="TIGR03491">
    <property type="entry name" value="TM0106 family RecB-like putative nuclease"/>
    <property type="match status" value="1"/>
</dbReference>
<dbReference type="PANTHER" id="PTHR43788">
    <property type="entry name" value="DNA2/NAM7 HELICASE FAMILY MEMBER"/>
    <property type="match status" value="1"/>
</dbReference>
<keyword evidence="1" id="KW-0547">Nucleotide-binding</keyword>
<comment type="caution">
    <text evidence="8">The sequence shown here is derived from an EMBL/GenBank/DDBJ whole genome shotgun (WGS) entry which is preliminary data.</text>
</comment>
<dbReference type="Gene3D" id="3.40.50.300">
    <property type="entry name" value="P-loop containing nucleotide triphosphate hydrolases"/>
    <property type="match status" value="2"/>
</dbReference>
<dbReference type="Pfam" id="PF13482">
    <property type="entry name" value="RNase_H_2"/>
    <property type="match status" value="1"/>
</dbReference>
<dbReference type="InterPro" id="IPR038726">
    <property type="entry name" value="PDDEXK_AddAB-type"/>
</dbReference>
<evidence type="ECO:0000256" key="1">
    <source>
        <dbReference type="ARBA" id="ARBA00022741"/>
    </source>
</evidence>
<feature type="domain" description="DNA2/NAM7 helicase-like C-terminal" evidence="6">
    <location>
        <begin position="918"/>
        <end position="1098"/>
    </location>
</feature>
<evidence type="ECO:0000259" key="6">
    <source>
        <dbReference type="Pfam" id="PF13087"/>
    </source>
</evidence>
<reference evidence="9" key="1">
    <citation type="submission" date="2020-01" db="EMBL/GenBank/DDBJ databases">
        <title>'Steroidobacter agaridevorans' sp. nov., agar-degrading bacteria isolated from rhizosphere soils.</title>
        <authorList>
            <person name="Ikenaga M."/>
            <person name="Kataoka M."/>
            <person name="Murouchi A."/>
            <person name="Katsuragi S."/>
            <person name="Sakai M."/>
        </authorList>
    </citation>
    <scope>NUCLEOTIDE SEQUENCE [LARGE SCALE GENOMIC DNA]</scope>
    <source>
        <strain evidence="9">YU21-B</strain>
    </source>
</reference>
<evidence type="ECO:0000256" key="4">
    <source>
        <dbReference type="ARBA" id="ARBA00022840"/>
    </source>
</evidence>
<dbReference type="RefSeq" id="WP_161816187.1">
    <property type="nucleotide sequence ID" value="NZ_BLJN01000009.1"/>
</dbReference>
<name>A0A829YMX5_9GAMM</name>
<dbReference type="GO" id="GO:0043139">
    <property type="term" value="F:5'-3' DNA helicase activity"/>
    <property type="evidence" value="ECO:0007669"/>
    <property type="project" value="TreeGrafter"/>
</dbReference>
<keyword evidence="9" id="KW-1185">Reference proteome</keyword>
<dbReference type="InterPro" id="IPR047187">
    <property type="entry name" value="SF1_C_Upf1"/>
</dbReference>
<dbReference type="InterPro" id="IPR038720">
    <property type="entry name" value="YprB_RNase_H-like_dom"/>
</dbReference>
<proteinExistence type="predicted"/>
<dbReference type="Proteomes" id="UP000445000">
    <property type="component" value="Unassembled WGS sequence"/>
</dbReference>
<dbReference type="PANTHER" id="PTHR43788:SF8">
    <property type="entry name" value="DNA-BINDING PROTEIN SMUBP-2"/>
    <property type="match status" value="1"/>
</dbReference>
<gene>
    <name evidence="8" type="ORF">GCM10011487_66000</name>
</gene>
<dbReference type="InterPro" id="IPR027417">
    <property type="entry name" value="P-loop_NTPase"/>
</dbReference>
<feature type="domain" description="PD-(D/E)XK endonuclease-like" evidence="5">
    <location>
        <begin position="47"/>
        <end position="225"/>
    </location>
</feature>
<keyword evidence="2" id="KW-0378">Hydrolase</keyword>
<dbReference type="GO" id="GO:0005524">
    <property type="term" value="F:ATP binding"/>
    <property type="evidence" value="ECO:0007669"/>
    <property type="project" value="UniProtKB-KW"/>
</dbReference>
<dbReference type="CDD" id="cd17934">
    <property type="entry name" value="DEXXQc_Upf1-like"/>
    <property type="match status" value="1"/>
</dbReference>
<feature type="domain" description="YprB ribonuclease H-like" evidence="7">
    <location>
        <begin position="322"/>
        <end position="505"/>
    </location>
</feature>
<dbReference type="InterPro" id="IPR050534">
    <property type="entry name" value="Coronavir_polyprotein_1ab"/>
</dbReference>
<sequence length="1133" mass="125096">MLKRGHALQLSASDLVGYLNCHHLTHLDAQVASGALSKPDVWDPSLEVLWERGAAHERAYVDHLRSRGLKIVEIEGVGVYQTQVEQTMMAMRAGAEVIVQGAFLEGVWSGRTDVLLRVPGASALGDWSYEVVDTKLARETKGGTVLQLCLYSDLLASAQGRTPEHMHVVTPGCGFEPAGYRTAAYAAYYRQVRTALERSLAQTEGAPTYPNPKDHCDICRWRRDCDARRRRDDHLCLVAGISATQIAELARHNITTLTGLAHLPVPLPWKPERGVAQSFERSREQARVQWEGRQSAQSIYEALPLTPNTGLYRLPEPSPGDIFLDLEADPFVGEEGLEFLFGYVTADATGARNYVAEWAFSRAEERRAFERFVDFVTDRWAKYPGLHIYHYAPYEPSALKRLMGRYATREDEIDRMLRGSLFVDLYTIARQSIRASVERYSIKNLETFYDFNRSVPLIEVRSALAKLQARLELDDAAAISDESKDIVLRYNRDDCLSAQRLQNWLEKIRGETIVNGAAIPRPAAGNPEPPAELDERQRQVAALVDRLIADVPTDANERTAEQQARWILAHSLDWHRREQKSSWWEFFRLAELTPEDLLDERAGIAGLEYRGSVGGTARAPIHRYRFPPQELEVSEGDSLFLSAKQRLGVVAAISLESGTIDIRKRGDTASLHPQAAFAHDSVSVEVMAGALLRLGIHVADNGMAGAGEYQAARDLLLKIPPRLDGEPLQRDAESASDAAVRVSTKLASGVLPIQGPPGAGKTFTAAQMICALVKAGKKVGVTANSHKVIRNLLDKVVEQADRAGLSVQCLQKVAEKTAETSGIRFETDNEKALAAIGTSCQVLAGTAWLWSRPDAFEIVDALFVDEAAQMSLANVLAVSQACRTLVMLGDPQQLEQPIQGSHPEGTDVSALEHVLGRAATIGKEQGLFLEQTWRLHPDICSFTSELFYEGRLACRVGLGHQEVISQGRIRGTGLRYLPVLHEGNQNTAPEEAEAIRRLVEETLASGATWIDRDGRSHPVTLDDILIIAPYNAQVIEIQRRLPQARVGTVDKFQGQEAAIVIYSVTTSSHADAPRGMEFLYSLNRLNVAVSRAKCVCVLAASPAIFEPACNTPRQMELANAYCRYRELATALHG</sequence>
<evidence type="ECO:0000313" key="9">
    <source>
        <dbReference type="Proteomes" id="UP000445000"/>
    </source>
</evidence>
<dbReference type="Pfam" id="PF13087">
    <property type="entry name" value="AAA_12"/>
    <property type="match status" value="1"/>
</dbReference>
<evidence type="ECO:0000259" key="7">
    <source>
        <dbReference type="Pfam" id="PF13482"/>
    </source>
</evidence>
<dbReference type="InterPro" id="IPR019993">
    <property type="entry name" value="RecB_nuclease_TM0106_put"/>
</dbReference>
<dbReference type="AlphaFoldDB" id="A0A829YMX5"/>
<accession>A0A829YMX5</accession>
<dbReference type="Pfam" id="PF12705">
    <property type="entry name" value="PDDEXK_1"/>
    <property type="match status" value="1"/>
</dbReference>
<dbReference type="InterPro" id="IPR041679">
    <property type="entry name" value="DNA2/NAM7-like_C"/>
</dbReference>
<evidence type="ECO:0000259" key="5">
    <source>
        <dbReference type="Pfam" id="PF12705"/>
    </source>
</evidence>
<dbReference type="CDD" id="cd18808">
    <property type="entry name" value="SF1_C_Upf1"/>
    <property type="match status" value="1"/>
</dbReference>
<evidence type="ECO:0000256" key="3">
    <source>
        <dbReference type="ARBA" id="ARBA00022806"/>
    </source>
</evidence>
<keyword evidence="4" id="KW-0067">ATP-binding</keyword>
<evidence type="ECO:0000256" key="2">
    <source>
        <dbReference type="ARBA" id="ARBA00022801"/>
    </source>
</evidence>
<organism evidence="8 9">
    <name type="scientific">Steroidobacter agaridevorans</name>
    <dbReference type="NCBI Taxonomy" id="2695856"/>
    <lineage>
        <taxon>Bacteria</taxon>
        <taxon>Pseudomonadati</taxon>
        <taxon>Pseudomonadota</taxon>
        <taxon>Gammaproteobacteria</taxon>
        <taxon>Steroidobacterales</taxon>
        <taxon>Steroidobacteraceae</taxon>
        <taxon>Steroidobacter</taxon>
    </lineage>
</organism>